<comment type="caution">
    <text evidence="4">The sequence shown here is derived from an EMBL/GenBank/DDBJ whole genome shotgun (WGS) entry which is preliminary data.</text>
</comment>
<feature type="compositionally biased region" description="Gly residues" evidence="1">
    <location>
        <begin position="392"/>
        <end position="455"/>
    </location>
</feature>
<gene>
    <name evidence="4" type="ORF">F4554_005166</name>
</gene>
<keyword evidence="5" id="KW-1185">Reference proteome</keyword>
<dbReference type="Gene3D" id="2.40.50.100">
    <property type="match status" value="2"/>
</dbReference>
<dbReference type="Gene3D" id="2.40.420.20">
    <property type="match status" value="1"/>
</dbReference>
<feature type="domain" description="Multidrug resistance protein MdtA-like C-terminal permuted SH3" evidence="2">
    <location>
        <begin position="330"/>
        <end position="383"/>
    </location>
</feature>
<dbReference type="EMBL" id="JACBZH010000001">
    <property type="protein sequence ID" value="NYH92528.1"/>
    <property type="molecule type" value="Genomic_DNA"/>
</dbReference>
<sequence>MRSRVRGRPVRRIVVPVFVVVAVVVAGGAVWAATRSDAPTTTATTRLVTAGPTTFKQTVAASGTLQPTNRADLTFEVSGKVTAVSVREGQHVSKGASLATVSSASLQAQLASAKATLAGDQARLTADVDSDASDAQLAADRAAVTAAQSQVDDAQAALSAATLTSPIAGTVASVDLAVGQEVSGSGGSGSGSGGSSSGGSASGSGSGSGGSGARAGSGGSGGTSSSTSSSSSSSSSGSAQVVVVDTTHWTVQATVDDTVVGQLKKGLQAVITPNGASTPVYGLVDTVGMLPASGSGTASYPVTISVTGTPSGLLPGASAQVSIVVKVLSDVLAVPASAVRYSASGTTVTVVRDGKRVTQKVTVGAVEAGEVQITSGLKSGDQVEVTVPARGSGAGGSGGTNGGNGRAGFGGFGQGGGNGGFRRFGGQGGGGFGGGGGGGGGQPGGGAPAGGGAGQ</sequence>
<feature type="compositionally biased region" description="Low complexity" evidence="1">
    <location>
        <begin position="223"/>
        <end position="237"/>
    </location>
</feature>
<dbReference type="Pfam" id="PF25973">
    <property type="entry name" value="BSH_CzcB"/>
    <property type="match status" value="1"/>
</dbReference>
<evidence type="ECO:0000259" key="2">
    <source>
        <dbReference type="Pfam" id="PF25967"/>
    </source>
</evidence>
<proteinExistence type="predicted"/>
<name>A0A852ZKU9_9ACTN</name>
<feature type="compositionally biased region" description="Gly residues" evidence="1">
    <location>
        <begin position="184"/>
        <end position="222"/>
    </location>
</feature>
<organism evidence="4 5">
    <name type="scientific">Actinopolymorpha rutila</name>
    <dbReference type="NCBI Taxonomy" id="446787"/>
    <lineage>
        <taxon>Bacteria</taxon>
        <taxon>Bacillati</taxon>
        <taxon>Actinomycetota</taxon>
        <taxon>Actinomycetes</taxon>
        <taxon>Propionibacteriales</taxon>
        <taxon>Actinopolymorphaceae</taxon>
        <taxon>Actinopolymorpha</taxon>
    </lineage>
</organism>
<feature type="region of interest" description="Disordered" evidence="1">
    <location>
        <begin position="182"/>
        <end position="237"/>
    </location>
</feature>
<protein>
    <submittedName>
        <fullName evidence="4">Multidrug efflux pump subunit AcrA (Membrane-fusion protein)</fullName>
    </submittedName>
</protein>
<reference evidence="4 5" key="1">
    <citation type="submission" date="2020-07" db="EMBL/GenBank/DDBJ databases">
        <title>Sequencing the genomes of 1000 actinobacteria strains.</title>
        <authorList>
            <person name="Klenk H.-P."/>
        </authorList>
    </citation>
    <scope>NUCLEOTIDE SEQUENCE [LARGE SCALE GENOMIC DNA]</scope>
    <source>
        <strain evidence="4 5">DSM 18448</strain>
    </source>
</reference>
<evidence type="ECO:0000256" key="1">
    <source>
        <dbReference type="SAM" id="MobiDB-lite"/>
    </source>
</evidence>
<evidence type="ECO:0000313" key="5">
    <source>
        <dbReference type="Proteomes" id="UP000579605"/>
    </source>
</evidence>
<dbReference type="GO" id="GO:1990281">
    <property type="term" value="C:efflux pump complex"/>
    <property type="evidence" value="ECO:0007669"/>
    <property type="project" value="TreeGrafter"/>
</dbReference>
<dbReference type="Gene3D" id="1.10.287.470">
    <property type="entry name" value="Helix hairpin bin"/>
    <property type="match status" value="2"/>
</dbReference>
<dbReference type="RefSeq" id="WP_179789943.1">
    <property type="nucleotide sequence ID" value="NZ_BAAARR010000043.1"/>
</dbReference>
<dbReference type="GO" id="GO:0015562">
    <property type="term" value="F:efflux transmembrane transporter activity"/>
    <property type="evidence" value="ECO:0007669"/>
    <property type="project" value="TreeGrafter"/>
</dbReference>
<dbReference type="SUPFAM" id="SSF111369">
    <property type="entry name" value="HlyD-like secretion proteins"/>
    <property type="match status" value="1"/>
</dbReference>
<dbReference type="Proteomes" id="UP000579605">
    <property type="component" value="Unassembled WGS sequence"/>
</dbReference>
<dbReference type="InterPro" id="IPR058627">
    <property type="entry name" value="MdtA-like_C"/>
</dbReference>
<evidence type="ECO:0000259" key="3">
    <source>
        <dbReference type="Pfam" id="PF25973"/>
    </source>
</evidence>
<feature type="region of interest" description="Disordered" evidence="1">
    <location>
        <begin position="390"/>
        <end position="455"/>
    </location>
</feature>
<dbReference type="Pfam" id="PF25967">
    <property type="entry name" value="RND-MFP_C"/>
    <property type="match status" value="1"/>
</dbReference>
<dbReference type="Gene3D" id="2.40.30.170">
    <property type="match status" value="1"/>
</dbReference>
<dbReference type="AlphaFoldDB" id="A0A852ZKU9"/>
<dbReference type="PANTHER" id="PTHR30469">
    <property type="entry name" value="MULTIDRUG RESISTANCE PROTEIN MDTA"/>
    <property type="match status" value="1"/>
</dbReference>
<accession>A0A852ZKU9</accession>
<feature type="domain" description="CzcB-like barrel-sandwich hybrid" evidence="3">
    <location>
        <begin position="73"/>
        <end position="183"/>
    </location>
</feature>
<dbReference type="InterPro" id="IPR058647">
    <property type="entry name" value="BSH_CzcB-like"/>
</dbReference>
<evidence type="ECO:0000313" key="4">
    <source>
        <dbReference type="EMBL" id="NYH92528.1"/>
    </source>
</evidence>